<dbReference type="InterPro" id="IPR051533">
    <property type="entry name" value="WaaL-like"/>
</dbReference>
<comment type="caution">
    <text evidence="7">The sequence shown here is derived from an EMBL/GenBank/DDBJ whole genome shotgun (WGS) entry which is preliminary data.</text>
</comment>
<keyword evidence="3 5" id="KW-1133">Transmembrane helix</keyword>
<evidence type="ECO:0000259" key="6">
    <source>
        <dbReference type="Pfam" id="PF04932"/>
    </source>
</evidence>
<feature type="domain" description="O-antigen ligase-related" evidence="6">
    <location>
        <begin position="201"/>
        <end position="347"/>
    </location>
</feature>
<feature type="transmembrane region" description="Helical" evidence="5">
    <location>
        <begin position="166"/>
        <end position="184"/>
    </location>
</feature>
<feature type="transmembrane region" description="Helical" evidence="5">
    <location>
        <begin position="18"/>
        <end position="35"/>
    </location>
</feature>
<comment type="subcellular location">
    <subcellularLocation>
        <location evidence="1">Membrane</location>
        <topology evidence="1">Multi-pass membrane protein</topology>
    </subcellularLocation>
</comment>
<dbReference type="GO" id="GO:0016020">
    <property type="term" value="C:membrane"/>
    <property type="evidence" value="ECO:0007669"/>
    <property type="project" value="UniProtKB-SubCell"/>
</dbReference>
<dbReference type="SUPFAM" id="SSF48452">
    <property type="entry name" value="TPR-like"/>
    <property type="match status" value="1"/>
</dbReference>
<feature type="transmembrane region" description="Helical" evidence="5">
    <location>
        <begin position="100"/>
        <end position="118"/>
    </location>
</feature>
<evidence type="ECO:0000256" key="1">
    <source>
        <dbReference type="ARBA" id="ARBA00004141"/>
    </source>
</evidence>
<feature type="transmembrane region" description="Helical" evidence="5">
    <location>
        <begin position="191"/>
        <end position="209"/>
    </location>
</feature>
<dbReference type="PANTHER" id="PTHR37422">
    <property type="entry name" value="TEICHURONIC ACID BIOSYNTHESIS PROTEIN TUAE"/>
    <property type="match status" value="1"/>
</dbReference>
<dbReference type="InterPro" id="IPR007016">
    <property type="entry name" value="O-antigen_ligase-rel_domated"/>
</dbReference>
<evidence type="ECO:0000313" key="8">
    <source>
        <dbReference type="Proteomes" id="UP000236893"/>
    </source>
</evidence>
<evidence type="ECO:0000256" key="2">
    <source>
        <dbReference type="ARBA" id="ARBA00022692"/>
    </source>
</evidence>
<dbReference type="AlphaFoldDB" id="A0A2S4ZYQ2"/>
<feature type="transmembrane region" description="Helical" evidence="5">
    <location>
        <begin position="389"/>
        <end position="406"/>
    </location>
</feature>
<accession>A0A2S4ZYQ2</accession>
<evidence type="ECO:0000313" key="7">
    <source>
        <dbReference type="EMBL" id="POY35474.1"/>
    </source>
</evidence>
<keyword evidence="8" id="KW-1185">Reference proteome</keyword>
<proteinExistence type="predicted"/>
<feature type="transmembrane region" description="Helical" evidence="5">
    <location>
        <begin position="76"/>
        <end position="94"/>
    </location>
</feature>
<dbReference type="EMBL" id="PQVF01000011">
    <property type="protein sequence ID" value="POY35474.1"/>
    <property type="molecule type" value="Genomic_DNA"/>
</dbReference>
<dbReference type="OrthoDB" id="1454576at2"/>
<keyword evidence="2 5" id="KW-0812">Transmembrane</keyword>
<name>A0A2S4ZYQ2_9SPHI</name>
<feature type="transmembrane region" description="Helical" evidence="5">
    <location>
        <begin position="215"/>
        <end position="232"/>
    </location>
</feature>
<dbReference type="Proteomes" id="UP000236893">
    <property type="component" value="Unassembled WGS sequence"/>
</dbReference>
<feature type="transmembrane region" description="Helical" evidence="5">
    <location>
        <begin position="244"/>
        <end position="262"/>
    </location>
</feature>
<reference evidence="7 8" key="1">
    <citation type="submission" date="2018-01" db="EMBL/GenBank/DDBJ databases">
        <authorList>
            <person name="Gaut B.S."/>
            <person name="Morton B.R."/>
            <person name="Clegg M.T."/>
            <person name="Duvall M.R."/>
        </authorList>
    </citation>
    <scope>NUCLEOTIDE SEQUENCE [LARGE SCALE GENOMIC DNA]</scope>
    <source>
        <strain evidence="7 8">HR-AV</strain>
    </source>
</reference>
<evidence type="ECO:0000256" key="4">
    <source>
        <dbReference type="ARBA" id="ARBA00023136"/>
    </source>
</evidence>
<evidence type="ECO:0000256" key="5">
    <source>
        <dbReference type="SAM" id="Phobius"/>
    </source>
</evidence>
<protein>
    <recommendedName>
        <fullName evidence="6">O-antigen ligase-related domain-containing protein</fullName>
    </recommendedName>
</protein>
<organism evidence="7 8">
    <name type="scientific">Solitalea longa</name>
    <dbReference type="NCBI Taxonomy" id="2079460"/>
    <lineage>
        <taxon>Bacteria</taxon>
        <taxon>Pseudomonadati</taxon>
        <taxon>Bacteroidota</taxon>
        <taxon>Sphingobacteriia</taxon>
        <taxon>Sphingobacteriales</taxon>
        <taxon>Sphingobacteriaceae</taxon>
        <taxon>Solitalea</taxon>
    </lineage>
</organism>
<feature type="transmembrane region" description="Helical" evidence="5">
    <location>
        <begin position="125"/>
        <end position="146"/>
    </location>
</feature>
<feature type="transmembrane region" description="Helical" evidence="5">
    <location>
        <begin position="366"/>
        <end position="383"/>
    </location>
</feature>
<dbReference type="InterPro" id="IPR011990">
    <property type="entry name" value="TPR-like_helical_dom_sf"/>
</dbReference>
<gene>
    <name evidence="7" type="ORF">C3K47_15555</name>
</gene>
<sequence>MKTICKFGISFLTPHRKIHAFGILLIIFISILFNMNGDYWSIQYCPWILVISLLLIGFIGITGFRINNISIGKIDMLFIVFTSYIILSIILNGKPFTDKIYVFIGYFLFFFIAQLSIDNKENLDLIWLGLILILFAQAIQGVLQYVGVISPANIFFTITGSFINPGPYGGFLAVGPPILIYYCNKYIQRKMFYYSLICIGLFILTAIVLSGSRAAWIASIVGTLFMAKNLWFQNMKPFALVNKKILTCIAIAFLSLFLFFLFQLKMDSSLGRIFIWKISLSIFKEHPLFGIGYEKFGVEYGKYQAAYFQSQQGSSEEVRLAGMNYFTFNEYLKILIEYGITGFMLFVVFIYGVIKLILTKNDTCEQLIVPLSVTITILIFAFFSYPFSTIPISLLFFLSISIISFYEKKQNQFLTYKLPINSLSKGFFCLVLVFMVYNVSMKLKAIRIWQHAQQNLLFREKQSWLDYKNIYSLLDNNGAFLFNYGAELSAGGYYKESCLILNKTEKFFNSSDLHIILGNNYKKLKNYHMAEKEFITAHYMVPNLFTPLSHLFELYKETGESKKATEMALKIYQLPIKVYSDKVKEIKTNALDYLNEAK</sequence>
<feature type="transmembrane region" description="Helical" evidence="5">
    <location>
        <begin position="334"/>
        <end position="354"/>
    </location>
</feature>
<feature type="transmembrane region" description="Helical" evidence="5">
    <location>
        <begin position="41"/>
        <end position="64"/>
    </location>
</feature>
<keyword evidence="4 5" id="KW-0472">Membrane</keyword>
<dbReference type="Gene3D" id="1.25.40.10">
    <property type="entry name" value="Tetratricopeptide repeat domain"/>
    <property type="match status" value="1"/>
</dbReference>
<dbReference type="Pfam" id="PF04932">
    <property type="entry name" value="Wzy_C"/>
    <property type="match status" value="1"/>
</dbReference>
<feature type="transmembrane region" description="Helical" evidence="5">
    <location>
        <begin position="418"/>
        <end position="437"/>
    </location>
</feature>
<evidence type="ECO:0000256" key="3">
    <source>
        <dbReference type="ARBA" id="ARBA00022989"/>
    </source>
</evidence>
<dbReference type="PANTHER" id="PTHR37422:SF13">
    <property type="entry name" value="LIPOPOLYSACCHARIDE BIOSYNTHESIS PROTEIN PA4999-RELATED"/>
    <property type="match status" value="1"/>
</dbReference>